<sequence>MDEYKDDGDDDMDSRSRQRNVTSVSPTECSGRHHGNTNALGREAKDIKEESKTEEASSQSYHGDYGSQSPWDPEAWQGDMEEIQRRMNGPTIHHSLKQEVEMILRHERDRTAELLRFFVATVSQTSMQDQERLLSNDLNAPEQCAAMLAKYHIAKPVLKQWKECILADRTDIPVSRLEDLPEPSRA</sequence>
<feature type="compositionally biased region" description="Polar residues" evidence="1">
    <location>
        <begin position="56"/>
        <end position="70"/>
    </location>
</feature>
<evidence type="ECO:0000313" key="3">
    <source>
        <dbReference type="Proteomes" id="UP000198211"/>
    </source>
</evidence>
<evidence type="ECO:0000256" key="1">
    <source>
        <dbReference type="SAM" id="MobiDB-lite"/>
    </source>
</evidence>
<keyword evidence="3" id="KW-1185">Reference proteome</keyword>
<feature type="compositionally biased region" description="Basic and acidic residues" evidence="1">
    <location>
        <begin position="42"/>
        <end position="55"/>
    </location>
</feature>
<dbReference type="AlphaFoldDB" id="A0A225V2C3"/>
<reference evidence="3" key="1">
    <citation type="submission" date="2017-03" db="EMBL/GenBank/DDBJ databases">
        <title>Phytopthora megakarya and P. palmivora, two closely related causual agents of cacao black pod achieved similar genome size and gene model numbers by different mechanisms.</title>
        <authorList>
            <person name="Ali S."/>
            <person name="Shao J."/>
            <person name="Larry D.J."/>
            <person name="Kronmiller B."/>
            <person name="Shen D."/>
            <person name="Strem M.D."/>
            <person name="Melnick R.L."/>
            <person name="Guiltinan M.J."/>
            <person name="Tyler B.M."/>
            <person name="Meinhardt L.W."/>
            <person name="Bailey B.A."/>
        </authorList>
    </citation>
    <scope>NUCLEOTIDE SEQUENCE [LARGE SCALE GENOMIC DNA]</scope>
    <source>
        <strain evidence="3">zdho120</strain>
    </source>
</reference>
<organism evidence="2 3">
    <name type="scientific">Phytophthora megakarya</name>
    <dbReference type="NCBI Taxonomy" id="4795"/>
    <lineage>
        <taxon>Eukaryota</taxon>
        <taxon>Sar</taxon>
        <taxon>Stramenopiles</taxon>
        <taxon>Oomycota</taxon>
        <taxon>Peronosporomycetes</taxon>
        <taxon>Peronosporales</taxon>
        <taxon>Peronosporaceae</taxon>
        <taxon>Phytophthora</taxon>
    </lineage>
</organism>
<protein>
    <submittedName>
        <fullName evidence="2">Uncharacterized protein</fullName>
    </submittedName>
</protein>
<proteinExistence type="predicted"/>
<feature type="region of interest" description="Disordered" evidence="1">
    <location>
        <begin position="1"/>
        <end position="75"/>
    </location>
</feature>
<dbReference type="EMBL" id="NBNE01008287">
    <property type="protein sequence ID" value="OWY99650.1"/>
    <property type="molecule type" value="Genomic_DNA"/>
</dbReference>
<gene>
    <name evidence="2" type="ORF">PHMEG_00029319</name>
</gene>
<dbReference type="OrthoDB" id="143575at2759"/>
<feature type="compositionally biased region" description="Acidic residues" evidence="1">
    <location>
        <begin position="1"/>
        <end position="12"/>
    </location>
</feature>
<name>A0A225V2C3_9STRA</name>
<dbReference type="Proteomes" id="UP000198211">
    <property type="component" value="Unassembled WGS sequence"/>
</dbReference>
<comment type="caution">
    <text evidence="2">The sequence shown here is derived from an EMBL/GenBank/DDBJ whole genome shotgun (WGS) entry which is preliminary data.</text>
</comment>
<accession>A0A225V2C3</accession>
<evidence type="ECO:0000313" key="2">
    <source>
        <dbReference type="EMBL" id="OWY99650.1"/>
    </source>
</evidence>
<feature type="compositionally biased region" description="Polar residues" evidence="1">
    <location>
        <begin position="19"/>
        <end position="28"/>
    </location>
</feature>